<dbReference type="Proteomes" id="UP001374579">
    <property type="component" value="Unassembled WGS sequence"/>
</dbReference>
<proteinExistence type="predicted"/>
<evidence type="ECO:0000313" key="3">
    <source>
        <dbReference type="Proteomes" id="UP001374579"/>
    </source>
</evidence>
<keyword evidence="3" id="KW-1185">Reference proteome</keyword>
<dbReference type="CDD" id="cd00037">
    <property type="entry name" value="CLECT"/>
    <property type="match status" value="1"/>
</dbReference>
<evidence type="ECO:0000313" key="2">
    <source>
        <dbReference type="EMBL" id="KAK7115975.1"/>
    </source>
</evidence>
<gene>
    <name evidence="2" type="ORF">V1264_001741</name>
</gene>
<sequence length="90" mass="9897">MLDSPAKHHTMEVLCQVIAMTMLLHSTRAVVTIPDSVSHKATNLVFYQSSGTWQQADQVCRANGGYLVLVDDQEMADKLAVLREVVGGLR</sequence>
<name>A0AAN9C7U5_9CAEN</name>
<comment type="caution">
    <text evidence="2">The sequence shown here is derived from an EMBL/GenBank/DDBJ whole genome shotgun (WGS) entry which is preliminary data.</text>
</comment>
<keyword evidence="1" id="KW-0732">Signal</keyword>
<dbReference type="Gene3D" id="3.10.100.10">
    <property type="entry name" value="Mannose-Binding Protein A, subunit A"/>
    <property type="match status" value="1"/>
</dbReference>
<dbReference type="InterPro" id="IPR016187">
    <property type="entry name" value="CTDL_fold"/>
</dbReference>
<evidence type="ECO:0008006" key="4">
    <source>
        <dbReference type="Google" id="ProtNLM"/>
    </source>
</evidence>
<dbReference type="SUPFAM" id="SSF56436">
    <property type="entry name" value="C-type lectin-like"/>
    <property type="match status" value="1"/>
</dbReference>
<feature type="chain" id="PRO_5042836184" description="C-type lectin domain-containing protein" evidence="1">
    <location>
        <begin position="30"/>
        <end position="90"/>
    </location>
</feature>
<feature type="signal peptide" evidence="1">
    <location>
        <begin position="1"/>
        <end position="29"/>
    </location>
</feature>
<dbReference type="InterPro" id="IPR016186">
    <property type="entry name" value="C-type_lectin-like/link_sf"/>
</dbReference>
<reference evidence="2 3" key="1">
    <citation type="submission" date="2024-02" db="EMBL/GenBank/DDBJ databases">
        <title>Chromosome-scale genome assembly of the rough periwinkle Littorina saxatilis.</title>
        <authorList>
            <person name="De Jode A."/>
            <person name="Faria R."/>
            <person name="Formenti G."/>
            <person name="Sims Y."/>
            <person name="Smith T.P."/>
            <person name="Tracey A."/>
            <person name="Wood J.M.D."/>
            <person name="Zagrodzka Z.B."/>
            <person name="Johannesson K."/>
            <person name="Butlin R.K."/>
            <person name="Leder E.H."/>
        </authorList>
    </citation>
    <scope>NUCLEOTIDE SEQUENCE [LARGE SCALE GENOMIC DNA]</scope>
    <source>
        <strain evidence="2">Snail1</strain>
        <tissue evidence="2">Muscle</tissue>
    </source>
</reference>
<evidence type="ECO:0000256" key="1">
    <source>
        <dbReference type="SAM" id="SignalP"/>
    </source>
</evidence>
<dbReference type="AlphaFoldDB" id="A0AAN9C7U5"/>
<accession>A0AAN9C7U5</accession>
<dbReference type="EMBL" id="JBAMIC010000001">
    <property type="protein sequence ID" value="KAK7115975.1"/>
    <property type="molecule type" value="Genomic_DNA"/>
</dbReference>
<protein>
    <recommendedName>
        <fullName evidence="4">C-type lectin domain-containing protein</fullName>
    </recommendedName>
</protein>
<organism evidence="2 3">
    <name type="scientific">Littorina saxatilis</name>
    <dbReference type="NCBI Taxonomy" id="31220"/>
    <lineage>
        <taxon>Eukaryota</taxon>
        <taxon>Metazoa</taxon>
        <taxon>Spiralia</taxon>
        <taxon>Lophotrochozoa</taxon>
        <taxon>Mollusca</taxon>
        <taxon>Gastropoda</taxon>
        <taxon>Caenogastropoda</taxon>
        <taxon>Littorinimorpha</taxon>
        <taxon>Littorinoidea</taxon>
        <taxon>Littorinidae</taxon>
        <taxon>Littorina</taxon>
    </lineage>
</organism>